<evidence type="ECO:0000256" key="6">
    <source>
        <dbReference type="SAM" id="MobiDB-lite"/>
    </source>
</evidence>
<dbReference type="InterPro" id="IPR018171">
    <property type="entry name" value="Pept_tRNA_hydro_CS"/>
</dbReference>
<accession>A0AAN6IXX4</accession>
<gene>
    <name evidence="7" type="ORF">HRR80_000231</name>
</gene>
<proteinExistence type="inferred from homology"/>
<protein>
    <recommendedName>
        <fullName evidence="1">peptidyl-tRNA hydrolase</fullName>
        <ecNumber evidence="1">3.1.1.29</ecNumber>
    </recommendedName>
</protein>
<dbReference type="EC" id="3.1.1.29" evidence="1"/>
<dbReference type="SUPFAM" id="SSF53178">
    <property type="entry name" value="Peptidyl-tRNA hydrolase-like"/>
    <property type="match status" value="1"/>
</dbReference>
<name>A0AAN6IXX4_EXODE</name>
<comment type="caution">
    <text evidence="7">The sequence shown here is derived from an EMBL/GenBank/DDBJ whole genome shotgun (WGS) entry which is preliminary data.</text>
</comment>
<evidence type="ECO:0000256" key="4">
    <source>
        <dbReference type="ARBA" id="ARBA00022884"/>
    </source>
</evidence>
<dbReference type="GO" id="GO:0000049">
    <property type="term" value="F:tRNA binding"/>
    <property type="evidence" value="ECO:0007669"/>
    <property type="project" value="UniProtKB-KW"/>
</dbReference>
<evidence type="ECO:0000256" key="1">
    <source>
        <dbReference type="ARBA" id="ARBA00013260"/>
    </source>
</evidence>
<sequence length="445" mass="48671">MTQRSRNFEGRKLLCCTFQFLDADKATQSHSPRTKNKVLKGLTHSRSFSEKAQQHYGGSGSGFQSYSHDTDNHTLHYNYVQYHDEQQDLFWPEPIEQQTTGLAQQTCSYRGVHHSHPERHHHQSRLSQERVQHPQNRWRQQNTTHTNNGSGSGSGSTIKRRPVNSITSTTGTTTAIATTTPTTGLRRLGATAAQPYSSSSTDSDSDSEFNTALSPVLPSPLRIRKPNLSAMPPSSAHKPVRLLIASIGNPPPYHTTRHSAGHLVLKSLATRLNLPPVTKSKILGSGSVSMGADTDRPEYTLWQSGSMMNVSGVGTVKAWKLFNNINGNTDASNTSSAITALVILHDELESPTGTVKLRRGESSPRGHNGIKSIQQSLRAAGMLAALGNERFIKIGIGISRPPSRDSHDVSAWVLGQLTQLERSKIEAATESLVAVLDSEIRRLEG</sequence>
<comment type="similarity">
    <text evidence="5">Belongs to the PTH family.</text>
</comment>
<keyword evidence="4" id="KW-0694">RNA-binding</keyword>
<dbReference type="Pfam" id="PF01195">
    <property type="entry name" value="Pept_tRNA_hydro"/>
    <property type="match status" value="1"/>
</dbReference>
<keyword evidence="3" id="KW-0378">Hydrolase</keyword>
<dbReference type="Proteomes" id="UP001161757">
    <property type="component" value="Unassembled WGS sequence"/>
</dbReference>
<evidence type="ECO:0000256" key="2">
    <source>
        <dbReference type="ARBA" id="ARBA00022555"/>
    </source>
</evidence>
<evidence type="ECO:0000256" key="3">
    <source>
        <dbReference type="ARBA" id="ARBA00022801"/>
    </source>
</evidence>
<dbReference type="PANTHER" id="PTHR17224">
    <property type="entry name" value="PEPTIDYL-TRNA HYDROLASE"/>
    <property type="match status" value="1"/>
</dbReference>
<reference evidence="7" key="1">
    <citation type="submission" date="2023-01" db="EMBL/GenBank/DDBJ databases">
        <title>Exophiala dermititidis isolated from Cystic Fibrosis Patient.</title>
        <authorList>
            <person name="Kurbessoian T."/>
            <person name="Crocker A."/>
            <person name="Murante D."/>
            <person name="Hogan D.A."/>
            <person name="Stajich J.E."/>
        </authorList>
    </citation>
    <scope>NUCLEOTIDE SEQUENCE</scope>
    <source>
        <strain evidence="7">Ex8</strain>
    </source>
</reference>
<feature type="compositionally biased region" description="Basic residues" evidence="6">
    <location>
        <begin position="111"/>
        <end position="124"/>
    </location>
</feature>
<evidence type="ECO:0000313" key="7">
    <source>
        <dbReference type="EMBL" id="KAJ8995460.1"/>
    </source>
</evidence>
<feature type="compositionally biased region" description="Low complexity" evidence="6">
    <location>
        <begin position="165"/>
        <end position="202"/>
    </location>
</feature>
<keyword evidence="2" id="KW-0820">tRNA-binding</keyword>
<evidence type="ECO:0000313" key="8">
    <source>
        <dbReference type="Proteomes" id="UP001161757"/>
    </source>
</evidence>
<dbReference type="InterPro" id="IPR001328">
    <property type="entry name" value="Pept_tRNA_hydro"/>
</dbReference>
<evidence type="ECO:0000256" key="5">
    <source>
        <dbReference type="ARBA" id="ARBA00038063"/>
    </source>
</evidence>
<dbReference type="InterPro" id="IPR036416">
    <property type="entry name" value="Pept_tRNA_hydro_sf"/>
</dbReference>
<dbReference type="AlphaFoldDB" id="A0AAN6IXX4"/>
<organism evidence="7 8">
    <name type="scientific">Exophiala dermatitidis</name>
    <name type="common">Black yeast-like fungus</name>
    <name type="synonym">Wangiella dermatitidis</name>
    <dbReference type="NCBI Taxonomy" id="5970"/>
    <lineage>
        <taxon>Eukaryota</taxon>
        <taxon>Fungi</taxon>
        <taxon>Dikarya</taxon>
        <taxon>Ascomycota</taxon>
        <taxon>Pezizomycotina</taxon>
        <taxon>Eurotiomycetes</taxon>
        <taxon>Chaetothyriomycetidae</taxon>
        <taxon>Chaetothyriales</taxon>
        <taxon>Herpotrichiellaceae</taxon>
        <taxon>Exophiala</taxon>
    </lineage>
</organism>
<dbReference type="GO" id="GO:0004045">
    <property type="term" value="F:peptidyl-tRNA hydrolase activity"/>
    <property type="evidence" value="ECO:0007669"/>
    <property type="project" value="UniProtKB-EC"/>
</dbReference>
<dbReference type="EMBL" id="JAJGCB010000001">
    <property type="protein sequence ID" value="KAJ8995460.1"/>
    <property type="molecule type" value="Genomic_DNA"/>
</dbReference>
<dbReference type="PROSITE" id="PS01196">
    <property type="entry name" value="PEPT_TRNA_HYDROL_2"/>
    <property type="match status" value="1"/>
</dbReference>
<dbReference type="PANTHER" id="PTHR17224:SF1">
    <property type="entry name" value="PEPTIDYL-TRNA HYDROLASE"/>
    <property type="match status" value="1"/>
</dbReference>
<dbReference type="Gene3D" id="3.40.50.1470">
    <property type="entry name" value="Peptidyl-tRNA hydrolase"/>
    <property type="match status" value="1"/>
</dbReference>
<feature type="region of interest" description="Disordered" evidence="6">
    <location>
        <begin position="108"/>
        <end position="220"/>
    </location>
</feature>